<dbReference type="EMBL" id="JMIB01000031">
    <property type="protein sequence ID" value="KDM90511.1"/>
    <property type="molecule type" value="Genomic_DNA"/>
</dbReference>
<evidence type="ECO:0000313" key="2">
    <source>
        <dbReference type="Proteomes" id="UP000027192"/>
    </source>
</evidence>
<name>A0A066RN09_9GAMM</name>
<proteinExistence type="predicted"/>
<dbReference type="OrthoDB" id="1550553at2"/>
<dbReference type="STRING" id="1654360.EA58_16425"/>
<gene>
    <name evidence="1" type="ORF">EA58_16425</name>
</gene>
<protein>
    <submittedName>
        <fullName evidence="1">Uncharacterized protein</fullName>
    </submittedName>
</protein>
<evidence type="ECO:0000313" key="1">
    <source>
        <dbReference type="EMBL" id="KDM90511.1"/>
    </source>
</evidence>
<organism evidence="1 2">
    <name type="scientific">Photobacterium galatheae</name>
    <dbReference type="NCBI Taxonomy" id="1654360"/>
    <lineage>
        <taxon>Bacteria</taxon>
        <taxon>Pseudomonadati</taxon>
        <taxon>Pseudomonadota</taxon>
        <taxon>Gammaproteobacteria</taxon>
        <taxon>Vibrionales</taxon>
        <taxon>Vibrionaceae</taxon>
        <taxon>Photobacterium</taxon>
    </lineage>
</organism>
<dbReference type="InterPro" id="IPR059206">
    <property type="entry name" value="Sll1717-like"/>
</dbReference>
<sequence length="487" mass="56953">MIVVNLKDKNLFGNDAGEDEILEVLNSYYIDHEDFYDFYDQDNKLCVASARKGMGKSALLSKLDYELRHNDEYDNPIVVRVTGNELLGLGDFRGQDQAYLENYWKRIICKKVIIEIGNTIGFAASSNSISMVEVAELDGLKSKNFIGGILSRIKGKIPVINTEVKDNIPENLESVLSNYQSKHKDSSVWLLIDDIDAKYVDTEEYQARVGSFFSAVRSLAFDMKKLNIRATVRSDVWQNLRHLEDLDKWEQYIIEIVWTNRHLRDMLSNKILSYVKRKHPSSPEAKYKYTKDYNKLFQLVFEYPISWVNKEETSMFDAISSFSNKRPRWMGQLCRMSAKQAKRSNSQGKRVYLHHIDEILSEFGKNRKSDLIKEHKHQFEELDNLIDCFRAKQKEYTFNELVDLFEANFIRGREISEIPIIDGVKYKDAEDLGAFVYKLGLISKKSECGRYFTHYCDDPDLFRTHQNREGQITWSVHIAYRKYLNIR</sequence>
<dbReference type="AlphaFoldDB" id="A0A066RN09"/>
<comment type="caution">
    <text evidence="1">The sequence shown here is derived from an EMBL/GenBank/DDBJ whole genome shotgun (WGS) entry which is preliminary data.</text>
</comment>
<dbReference type="Proteomes" id="UP000027192">
    <property type="component" value="Unassembled WGS sequence"/>
</dbReference>
<keyword evidence="2" id="KW-1185">Reference proteome</keyword>
<reference evidence="1 2" key="1">
    <citation type="submission" date="2014-04" db="EMBL/GenBank/DDBJ databases">
        <title>Draft genome sequence of Photobacterium halotolerans S2753: a solonamide, ngercheumicin and holomycin producer.</title>
        <authorList>
            <person name="Machado H.R."/>
            <person name="Gram L."/>
        </authorList>
    </citation>
    <scope>NUCLEOTIDE SEQUENCE [LARGE SCALE GENOMIC DNA]</scope>
    <source>
        <strain evidence="1 2">S2753</strain>
    </source>
</reference>
<accession>A0A066RN09</accession>
<dbReference type="NCBIfam" id="NF047389">
    <property type="entry name" value="ATPase_Sll1717"/>
    <property type="match status" value="1"/>
</dbReference>
<dbReference type="RefSeq" id="WP_036754857.1">
    <property type="nucleotide sequence ID" value="NZ_JAGSGC010000002.1"/>
</dbReference>